<dbReference type="InterPro" id="IPR011008">
    <property type="entry name" value="Dimeric_a/b-barrel"/>
</dbReference>
<dbReference type="PROSITE" id="PS50956">
    <property type="entry name" value="HTH_ASNC_2"/>
    <property type="match status" value="1"/>
</dbReference>
<dbReference type="Pfam" id="PF01037">
    <property type="entry name" value="AsnC_trans_reg"/>
    <property type="match status" value="1"/>
</dbReference>
<reference evidence="5 6" key="1">
    <citation type="submission" date="2023-07" db="EMBL/GenBank/DDBJ databases">
        <title>Genomic Encyclopedia of Type Strains, Phase IV (KMG-IV): sequencing the most valuable type-strain genomes for metagenomic binning, comparative biology and taxonomic classification.</title>
        <authorList>
            <person name="Goeker M."/>
        </authorList>
    </citation>
    <scope>NUCLEOTIDE SEQUENCE [LARGE SCALE GENOMIC DNA]</scope>
    <source>
        <strain evidence="5 6">DSM 9768</strain>
    </source>
</reference>
<dbReference type="InterPro" id="IPR036390">
    <property type="entry name" value="WH_DNA-bd_sf"/>
</dbReference>
<dbReference type="Gene3D" id="1.10.10.10">
    <property type="entry name" value="Winged helix-like DNA-binding domain superfamily/Winged helix DNA-binding domain"/>
    <property type="match status" value="1"/>
</dbReference>
<organism evidence="5 6">
    <name type="scientific">Evansella vedderi</name>
    <dbReference type="NCBI Taxonomy" id="38282"/>
    <lineage>
        <taxon>Bacteria</taxon>
        <taxon>Bacillati</taxon>
        <taxon>Bacillota</taxon>
        <taxon>Bacilli</taxon>
        <taxon>Bacillales</taxon>
        <taxon>Bacillaceae</taxon>
        <taxon>Evansella</taxon>
    </lineage>
</organism>
<dbReference type="SUPFAM" id="SSF54909">
    <property type="entry name" value="Dimeric alpha+beta barrel"/>
    <property type="match status" value="1"/>
</dbReference>
<keyword evidence="3" id="KW-0804">Transcription</keyword>
<dbReference type="InterPro" id="IPR019887">
    <property type="entry name" value="Tscrpt_reg_AsnC/Lrp_C"/>
</dbReference>
<keyword evidence="6" id="KW-1185">Reference proteome</keyword>
<keyword evidence="2" id="KW-0238">DNA-binding</keyword>
<dbReference type="Proteomes" id="UP001230005">
    <property type="component" value="Unassembled WGS sequence"/>
</dbReference>
<evidence type="ECO:0000313" key="5">
    <source>
        <dbReference type="EMBL" id="MDQ0252934.1"/>
    </source>
</evidence>
<evidence type="ECO:0000256" key="1">
    <source>
        <dbReference type="ARBA" id="ARBA00023015"/>
    </source>
</evidence>
<dbReference type="InterPro" id="IPR000485">
    <property type="entry name" value="AsnC-type_HTH_dom"/>
</dbReference>
<evidence type="ECO:0000256" key="2">
    <source>
        <dbReference type="ARBA" id="ARBA00023125"/>
    </source>
</evidence>
<dbReference type="SUPFAM" id="SSF46785">
    <property type="entry name" value="Winged helix' DNA-binding domain"/>
    <property type="match status" value="1"/>
</dbReference>
<dbReference type="RefSeq" id="WP_307320926.1">
    <property type="nucleotide sequence ID" value="NZ_JAUSUG010000001.1"/>
</dbReference>
<feature type="domain" description="HTH asnC-type" evidence="4">
    <location>
        <begin position="8"/>
        <end position="68"/>
    </location>
</feature>
<dbReference type="Pfam" id="PF13404">
    <property type="entry name" value="HTH_AsnC-type"/>
    <property type="match status" value="1"/>
</dbReference>
<keyword evidence="1" id="KW-0805">Transcription regulation</keyword>
<name>A0ABT9ZP08_9BACI</name>
<dbReference type="EMBL" id="JAUSUG010000001">
    <property type="protein sequence ID" value="MDQ0252934.1"/>
    <property type="molecule type" value="Genomic_DNA"/>
</dbReference>
<dbReference type="InterPro" id="IPR019888">
    <property type="entry name" value="Tscrpt_reg_AsnC-like"/>
</dbReference>
<dbReference type="InterPro" id="IPR036388">
    <property type="entry name" value="WH-like_DNA-bd_sf"/>
</dbReference>
<protein>
    <submittedName>
        <fullName evidence="5">Lrp/AsnC family transcriptional regulator for asnA, asnC and gidA</fullName>
    </submittedName>
</protein>
<dbReference type="PANTHER" id="PTHR30154:SF34">
    <property type="entry name" value="TRANSCRIPTIONAL REGULATOR AZLB"/>
    <property type="match status" value="1"/>
</dbReference>
<evidence type="ECO:0000259" key="4">
    <source>
        <dbReference type="PROSITE" id="PS50956"/>
    </source>
</evidence>
<accession>A0ABT9ZP08</accession>
<dbReference type="SMART" id="SM00344">
    <property type="entry name" value="HTH_ASNC"/>
    <property type="match status" value="1"/>
</dbReference>
<dbReference type="Gene3D" id="3.30.70.920">
    <property type="match status" value="1"/>
</dbReference>
<comment type="caution">
    <text evidence="5">The sequence shown here is derived from an EMBL/GenBank/DDBJ whole genome shotgun (WGS) entry which is preliminary data.</text>
</comment>
<dbReference type="PANTHER" id="PTHR30154">
    <property type="entry name" value="LEUCINE-RESPONSIVE REGULATORY PROTEIN"/>
    <property type="match status" value="1"/>
</dbReference>
<gene>
    <name evidence="5" type="ORF">J2S74_000306</name>
</gene>
<evidence type="ECO:0000313" key="6">
    <source>
        <dbReference type="Proteomes" id="UP001230005"/>
    </source>
</evidence>
<dbReference type="PRINTS" id="PR00033">
    <property type="entry name" value="HTHASNC"/>
</dbReference>
<proteinExistence type="predicted"/>
<sequence length="155" mass="17848">MTEDFTGIDDIDLQIISHLQKDGRKTFKDIANEIGVAERTIRTRVANLRENGTLQIVGIVNPIKVGLKLMAIIHLSVEQYKLDTCVEQLHALDEVRFIAMTSGKYELMIEVCTRSHEELGDFLSDKLQKVEGIRERDVVMELKILKNEFRFMKDK</sequence>
<evidence type="ECO:0000256" key="3">
    <source>
        <dbReference type="ARBA" id="ARBA00023163"/>
    </source>
</evidence>